<dbReference type="InterPro" id="IPR011110">
    <property type="entry name" value="Reg_prop"/>
</dbReference>
<evidence type="ECO:0000256" key="1">
    <source>
        <dbReference type="ARBA" id="ARBA00022553"/>
    </source>
</evidence>
<dbReference type="EMBL" id="VIKS01000004">
    <property type="protein sequence ID" value="TQV88446.1"/>
    <property type="molecule type" value="Genomic_DNA"/>
</dbReference>
<dbReference type="SUPFAM" id="SSF55073">
    <property type="entry name" value="Nucleotide cyclase"/>
    <property type="match status" value="1"/>
</dbReference>
<feature type="signal peptide" evidence="3">
    <location>
        <begin position="1"/>
        <end position="25"/>
    </location>
</feature>
<dbReference type="RefSeq" id="WP_142892954.1">
    <property type="nucleotide sequence ID" value="NZ_ML660162.1"/>
</dbReference>
<keyword evidence="1" id="KW-0597">Phosphoprotein</keyword>
<name>A0A545UG45_9GAMM</name>
<evidence type="ECO:0000313" key="6">
    <source>
        <dbReference type="Proteomes" id="UP000315439"/>
    </source>
</evidence>
<feature type="domain" description="GGDEF" evidence="4">
    <location>
        <begin position="1053"/>
        <end position="1186"/>
    </location>
</feature>
<feature type="chain" id="PRO_5021818346" evidence="3">
    <location>
        <begin position="26"/>
        <end position="1189"/>
    </location>
</feature>
<keyword evidence="3" id="KW-0732">Signal</keyword>
<keyword evidence="2" id="KW-0472">Membrane</keyword>
<dbReference type="InterPro" id="IPR000160">
    <property type="entry name" value="GGDEF_dom"/>
</dbReference>
<dbReference type="SUPFAM" id="SSF63829">
    <property type="entry name" value="Calcium-dependent phosphotriesterase"/>
    <property type="match status" value="3"/>
</dbReference>
<dbReference type="PANTHER" id="PTHR43547:SF2">
    <property type="entry name" value="HYBRID SIGNAL TRANSDUCTION HISTIDINE KINASE C"/>
    <property type="match status" value="1"/>
</dbReference>
<organism evidence="5 6">
    <name type="scientific">Aliikangiella coralliicola</name>
    <dbReference type="NCBI Taxonomy" id="2592383"/>
    <lineage>
        <taxon>Bacteria</taxon>
        <taxon>Pseudomonadati</taxon>
        <taxon>Pseudomonadota</taxon>
        <taxon>Gammaproteobacteria</taxon>
        <taxon>Oceanospirillales</taxon>
        <taxon>Pleioneaceae</taxon>
        <taxon>Aliikangiella</taxon>
    </lineage>
</organism>
<feature type="transmembrane region" description="Helical" evidence="2">
    <location>
        <begin position="788"/>
        <end position="811"/>
    </location>
</feature>
<dbReference type="InterPro" id="IPR029016">
    <property type="entry name" value="GAF-like_dom_sf"/>
</dbReference>
<dbReference type="SUPFAM" id="SSF55781">
    <property type="entry name" value="GAF domain-like"/>
    <property type="match status" value="1"/>
</dbReference>
<dbReference type="GO" id="GO:0000155">
    <property type="term" value="F:phosphorelay sensor kinase activity"/>
    <property type="evidence" value="ECO:0007669"/>
    <property type="project" value="TreeGrafter"/>
</dbReference>
<dbReference type="InterPro" id="IPR003018">
    <property type="entry name" value="GAF"/>
</dbReference>
<keyword evidence="6" id="KW-1185">Reference proteome</keyword>
<dbReference type="PANTHER" id="PTHR43547">
    <property type="entry name" value="TWO-COMPONENT HISTIDINE KINASE"/>
    <property type="match status" value="1"/>
</dbReference>
<dbReference type="NCBIfam" id="TIGR00254">
    <property type="entry name" value="GGDEF"/>
    <property type="match status" value="1"/>
</dbReference>
<dbReference type="SMART" id="SM00065">
    <property type="entry name" value="GAF"/>
    <property type="match status" value="1"/>
</dbReference>
<evidence type="ECO:0000256" key="2">
    <source>
        <dbReference type="SAM" id="Phobius"/>
    </source>
</evidence>
<keyword evidence="2" id="KW-0812">Transmembrane</keyword>
<protein>
    <submittedName>
        <fullName evidence="5">Diguanylate cyclase</fullName>
    </submittedName>
</protein>
<dbReference type="InterPro" id="IPR011123">
    <property type="entry name" value="Y_Y_Y"/>
</dbReference>
<dbReference type="Gene3D" id="3.30.450.40">
    <property type="match status" value="1"/>
</dbReference>
<evidence type="ECO:0000256" key="3">
    <source>
        <dbReference type="SAM" id="SignalP"/>
    </source>
</evidence>
<dbReference type="InterPro" id="IPR013783">
    <property type="entry name" value="Ig-like_fold"/>
</dbReference>
<dbReference type="PROSITE" id="PS50887">
    <property type="entry name" value="GGDEF"/>
    <property type="match status" value="1"/>
</dbReference>
<dbReference type="InterPro" id="IPR015943">
    <property type="entry name" value="WD40/YVTN_repeat-like_dom_sf"/>
</dbReference>
<dbReference type="Gene3D" id="2.130.10.10">
    <property type="entry name" value="YVTN repeat-like/Quinoprotein amine dehydrogenase"/>
    <property type="match status" value="4"/>
</dbReference>
<dbReference type="Pfam" id="PF07495">
    <property type="entry name" value="Y_Y_Y"/>
    <property type="match status" value="1"/>
</dbReference>
<dbReference type="Pfam" id="PF01590">
    <property type="entry name" value="GAF"/>
    <property type="match status" value="1"/>
</dbReference>
<dbReference type="Pfam" id="PF07494">
    <property type="entry name" value="Reg_prop"/>
    <property type="match status" value="3"/>
</dbReference>
<dbReference type="Gene3D" id="3.30.70.270">
    <property type="match status" value="1"/>
</dbReference>
<proteinExistence type="predicted"/>
<dbReference type="CDD" id="cd01949">
    <property type="entry name" value="GGDEF"/>
    <property type="match status" value="1"/>
</dbReference>
<dbReference type="OrthoDB" id="9803824at2"/>
<gene>
    <name evidence="5" type="ORF">FLL46_07945</name>
</gene>
<dbReference type="Gene3D" id="2.60.40.10">
    <property type="entry name" value="Immunoglobulins"/>
    <property type="match status" value="1"/>
</dbReference>
<sequence length="1189" mass="135687">MINSKKFYSKLAVSLFLFQIYTISANDYQFRTIGVVDGLPQTSVLALHQDQYGFTWIGTQGGLVRYDGYRLKVYNREPNDEFSLSSDYIRVIKQLNEKELWIGTRKGLYQFRMDKELFYHIPLGDNATENITSIVIDEKRKLWVGTTSGLYYLDPLTINIQRFDKIQNNSLVHNYVKALTIDKQGNLWIGTEKGLSKFETNNKSFHHFLNHKSDQNSLSSNNIRALFTDSGGNVWVGTWDAGLNKINPETDRVTRIRDTNLRTYSESIENQRIFSFLEDKSGLMWIGSARGLYRYDQKNDDLQFIRNHINEANSLGAGSVQSLLQDFSGHLLVGTWSSGLSIFDPDTKFSYLDSNTLGDSRVTGIVRDKKNRYLVSTLNGMSVLDEKFRLQTRIVNNDLHQPLKSNLIRELTIFDNEIWLGTSNGLSRFSIDLLVSKKSNEKPLQLSAANISTFLVVDSDNLLIGTESGLDLVTRTQSSEGESLFSVKRNIGMLNKTVNAIAVDQDDRVWIGTHYGLYFMDSNSNKAELLRIHKDNSEHYFDESISAIYLDSSARLWIGSKRGLFEITKINKFQFHSKRYAKSLLSSAIGSIQEDSAGYLWLSTRAGISRFNPVSKSVINFGPTDGTLSSSYYIDSSFHDGKKIFFGGHLGLTYFDPEEISPNPFGPKIAITDFRVNNLEVTPESSHGLLGRSLEQTIHTLRSLEIPYSKNDLTFEITAVHFDSPLNNQYKYYVRNYHQDWLKSDSYRREVNLNKLKPGKYTIVAQAANKHGVWSRPQELLTLNILPLWWMSWWFKLSLAAMLAIMLFLLYQGWLRINKRQRLSLKKSIDEKTRSHQLKSEKLELIASVSTCLLKNEKESIVGEVNNVLRRLCLFLGAERGFVLLINKSNSAMLIHYEWVSDNFPPIKKIGEIKAKNFPAFYQSILRNFVVNVSELSAIPLNASHEKKFWHENHIQSFLASPLLFRNKIRGCIGVISHSNQKIWQSSDIALLQLVGNLLISVIRGTRSRTSYFSSDKPNHLERKAISQSGLIEREEFNFRLEQILKKAASNKCHISLVICDIDYFKWFSQYFGNRLGDECLVKVAACVKEIFSESAEIIARYSTDKIAVVILDAKPAVLELQCEKLRKIVQGDKSSESQKRVTISIGSSTILADNLLSAIELINQADIALYEAKSNGRNCVRHLRERRD</sequence>
<comment type="caution">
    <text evidence="5">The sequence shown here is derived from an EMBL/GenBank/DDBJ whole genome shotgun (WGS) entry which is preliminary data.</text>
</comment>
<dbReference type="Pfam" id="PF00990">
    <property type="entry name" value="GGDEF"/>
    <property type="match status" value="1"/>
</dbReference>
<dbReference type="Proteomes" id="UP000315439">
    <property type="component" value="Unassembled WGS sequence"/>
</dbReference>
<keyword evidence="2" id="KW-1133">Transmembrane helix</keyword>
<accession>A0A545UG45</accession>
<evidence type="ECO:0000313" key="5">
    <source>
        <dbReference type="EMBL" id="TQV88446.1"/>
    </source>
</evidence>
<dbReference type="InterPro" id="IPR043128">
    <property type="entry name" value="Rev_trsase/Diguanyl_cyclase"/>
</dbReference>
<dbReference type="InterPro" id="IPR029787">
    <property type="entry name" value="Nucleotide_cyclase"/>
</dbReference>
<evidence type="ECO:0000259" key="4">
    <source>
        <dbReference type="PROSITE" id="PS50887"/>
    </source>
</evidence>
<dbReference type="SMART" id="SM00267">
    <property type="entry name" value="GGDEF"/>
    <property type="match status" value="1"/>
</dbReference>
<dbReference type="AlphaFoldDB" id="A0A545UG45"/>
<reference evidence="5 6" key="1">
    <citation type="submission" date="2019-07" db="EMBL/GenBank/DDBJ databases">
        <title>Draft genome for Aliikangiella sp. M105.</title>
        <authorList>
            <person name="Wang G."/>
        </authorList>
    </citation>
    <scope>NUCLEOTIDE SEQUENCE [LARGE SCALE GENOMIC DNA]</scope>
    <source>
        <strain evidence="5 6">M105</strain>
    </source>
</reference>